<gene>
    <name evidence="3" type="ORF">NEOLEDRAFT_1132536</name>
</gene>
<dbReference type="CDD" id="cd03448">
    <property type="entry name" value="HDE_HSD"/>
    <property type="match status" value="1"/>
</dbReference>
<name>A0A165T2C6_9AGAM</name>
<dbReference type="GO" id="GO:0003857">
    <property type="term" value="F:(3S)-3-hydroxyacyl-CoA dehydrogenase (NAD+) activity"/>
    <property type="evidence" value="ECO:0007669"/>
    <property type="project" value="TreeGrafter"/>
</dbReference>
<evidence type="ECO:0000259" key="1">
    <source>
        <dbReference type="Pfam" id="PF01575"/>
    </source>
</evidence>
<dbReference type="GO" id="GO:0005777">
    <property type="term" value="C:peroxisome"/>
    <property type="evidence" value="ECO:0007669"/>
    <property type="project" value="TreeGrafter"/>
</dbReference>
<dbReference type="PANTHER" id="PTHR13078">
    <property type="entry name" value="PEROXISOMAL MULTIFUNCTIONAL ENZYME TYPE 2-RELATED"/>
    <property type="match status" value="1"/>
</dbReference>
<dbReference type="GO" id="GO:0004300">
    <property type="term" value="F:enoyl-CoA hydratase activity"/>
    <property type="evidence" value="ECO:0007669"/>
    <property type="project" value="TreeGrafter"/>
</dbReference>
<dbReference type="Pfam" id="PF01575">
    <property type="entry name" value="MaoC_dehydratas"/>
    <property type="match status" value="1"/>
</dbReference>
<dbReference type="OrthoDB" id="60204at2759"/>
<dbReference type="EMBL" id="KV425568">
    <property type="protein sequence ID" value="KZT26033.1"/>
    <property type="molecule type" value="Genomic_DNA"/>
</dbReference>
<organism evidence="3 4">
    <name type="scientific">Neolentinus lepideus HHB14362 ss-1</name>
    <dbReference type="NCBI Taxonomy" id="1314782"/>
    <lineage>
        <taxon>Eukaryota</taxon>
        <taxon>Fungi</taxon>
        <taxon>Dikarya</taxon>
        <taxon>Basidiomycota</taxon>
        <taxon>Agaricomycotina</taxon>
        <taxon>Agaricomycetes</taxon>
        <taxon>Gloeophyllales</taxon>
        <taxon>Gloeophyllaceae</taxon>
        <taxon>Neolentinus</taxon>
    </lineage>
</organism>
<dbReference type="Proteomes" id="UP000076761">
    <property type="component" value="Unassembled WGS sequence"/>
</dbReference>
<dbReference type="AlphaFoldDB" id="A0A165T2C6"/>
<accession>A0A165T2C6</accession>
<reference evidence="3 4" key="1">
    <citation type="journal article" date="2016" name="Mol. Biol. Evol.">
        <title>Comparative Genomics of Early-Diverging Mushroom-Forming Fungi Provides Insights into the Origins of Lignocellulose Decay Capabilities.</title>
        <authorList>
            <person name="Nagy L.G."/>
            <person name="Riley R."/>
            <person name="Tritt A."/>
            <person name="Adam C."/>
            <person name="Daum C."/>
            <person name="Floudas D."/>
            <person name="Sun H."/>
            <person name="Yadav J.S."/>
            <person name="Pangilinan J."/>
            <person name="Larsson K.H."/>
            <person name="Matsuura K."/>
            <person name="Barry K."/>
            <person name="Labutti K."/>
            <person name="Kuo R."/>
            <person name="Ohm R.A."/>
            <person name="Bhattacharya S.S."/>
            <person name="Shirouzu T."/>
            <person name="Yoshinaga Y."/>
            <person name="Martin F.M."/>
            <person name="Grigoriev I.V."/>
            <person name="Hibbett D.S."/>
        </authorList>
    </citation>
    <scope>NUCLEOTIDE SEQUENCE [LARGE SCALE GENOMIC DNA]</scope>
    <source>
        <strain evidence="3 4">HHB14362 ss-1</strain>
    </source>
</reference>
<dbReference type="Pfam" id="PF22622">
    <property type="entry name" value="MFE-2_hydrat-2_N"/>
    <property type="match status" value="1"/>
</dbReference>
<dbReference type="GO" id="GO:0006635">
    <property type="term" value="P:fatty acid beta-oxidation"/>
    <property type="evidence" value="ECO:0007669"/>
    <property type="project" value="TreeGrafter"/>
</dbReference>
<protein>
    <submittedName>
        <fullName evidence="3">Peroxisomal dehydratase</fullName>
    </submittedName>
</protein>
<evidence type="ECO:0000259" key="2">
    <source>
        <dbReference type="Pfam" id="PF22622"/>
    </source>
</evidence>
<evidence type="ECO:0000313" key="4">
    <source>
        <dbReference type="Proteomes" id="UP000076761"/>
    </source>
</evidence>
<dbReference type="InterPro" id="IPR054357">
    <property type="entry name" value="MFE-2_N"/>
</dbReference>
<dbReference type="InterPro" id="IPR029069">
    <property type="entry name" value="HotDog_dom_sf"/>
</dbReference>
<dbReference type="GO" id="GO:0044594">
    <property type="term" value="F:17-beta-hydroxysteroid dehydrogenase (NAD+) activity"/>
    <property type="evidence" value="ECO:0007669"/>
    <property type="project" value="TreeGrafter"/>
</dbReference>
<keyword evidence="4" id="KW-1185">Reference proteome</keyword>
<proteinExistence type="predicted"/>
<sequence length="312" mass="33351">MSVDLAKAVGHQSPDKPVAWNKRDLLLYAAGIGAKRDDYPFVYELDKKFAPFPTYPVVLGLKGEDQDVNSFATRGNIEGTPGLPKFDLNRVVHGSQTIEILKPLPVVSGAGWKLKQRICGVHENKSGIIVDSEVTLVDGSGTSYARLYGSAFHIGSKATGKKFDKVLAGPPQAKPVPKDRKPDWVVTDQTTPEQALVYRLSGDYNPLHIDPRIGLAAGFGGVILHGLSTYGFGARALLSAVGGNDPHALKFYGCRFTSPVKPGDALETSAWEVGPGPEGTVEVVFVTKNLTSGKVALGGGIAYIRKVEKSKL</sequence>
<dbReference type="SUPFAM" id="SSF54637">
    <property type="entry name" value="Thioesterase/thiol ester dehydrase-isomerase"/>
    <property type="match status" value="2"/>
</dbReference>
<dbReference type="InParanoid" id="A0A165T2C6"/>
<feature type="domain" description="Peroxisomal multifunctional enzyme type 2-like N-terminal" evidence="2">
    <location>
        <begin position="20"/>
        <end position="150"/>
    </location>
</feature>
<dbReference type="InterPro" id="IPR002539">
    <property type="entry name" value="MaoC-like_dom"/>
</dbReference>
<dbReference type="STRING" id="1314782.A0A165T2C6"/>
<dbReference type="Gene3D" id="3.10.129.10">
    <property type="entry name" value="Hotdog Thioesterase"/>
    <property type="match status" value="1"/>
</dbReference>
<evidence type="ECO:0000313" key="3">
    <source>
        <dbReference type="EMBL" id="KZT26033.1"/>
    </source>
</evidence>
<dbReference type="PANTHER" id="PTHR13078:SF57">
    <property type="entry name" value="DEHYDRATASE, PUTATIVE (AFU_ORTHOLOGUE AFUA_5G00640)-RELATED"/>
    <property type="match status" value="1"/>
</dbReference>
<feature type="domain" description="MaoC-like" evidence="1">
    <location>
        <begin position="179"/>
        <end position="290"/>
    </location>
</feature>